<keyword evidence="1" id="KW-1133">Transmembrane helix</keyword>
<protein>
    <submittedName>
        <fullName evidence="2">DUF2834 domain-containing protein</fullName>
    </submittedName>
</protein>
<evidence type="ECO:0000256" key="1">
    <source>
        <dbReference type="SAM" id="Phobius"/>
    </source>
</evidence>
<evidence type="ECO:0000313" key="2">
    <source>
        <dbReference type="EMBL" id="MDD1780225.1"/>
    </source>
</evidence>
<proteinExistence type="predicted"/>
<reference evidence="2" key="1">
    <citation type="submission" date="2021-12" db="EMBL/GenBank/DDBJ databases">
        <title>Enterovibrio ZSDZ35 sp. nov. and Enterovibrio ZSDZ42 sp. nov., isolated from coastal seawater in Qingdao.</title>
        <authorList>
            <person name="Zhang P."/>
        </authorList>
    </citation>
    <scope>NUCLEOTIDE SEQUENCE</scope>
    <source>
        <strain evidence="2">ZSDZ35</strain>
    </source>
</reference>
<gene>
    <name evidence="2" type="ORF">LRP49_03330</name>
</gene>
<keyword evidence="1" id="KW-0472">Membrane</keyword>
<dbReference type="Proteomes" id="UP001149821">
    <property type="component" value="Unassembled WGS sequence"/>
</dbReference>
<evidence type="ECO:0000313" key="3">
    <source>
        <dbReference type="Proteomes" id="UP001149821"/>
    </source>
</evidence>
<sequence>MPFFYLTVAIMGAIFPYAAFLPWLIENGVNPSQFIADLTRNPVSIFAWVDVVIAAITLIVFIITDGDRHQIRYRTLAIAGTLVIGVSFGLPFYLYLREKAVNRKFFTRPDS</sequence>
<accession>A0ABT5QID1</accession>
<dbReference type="InterPro" id="IPR021362">
    <property type="entry name" value="DUF2834"/>
</dbReference>
<dbReference type="Pfam" id="PF11196">
    <property type="entry name" value="DUF2834"/>
    <property type="match status" value="1"/>
</dbReference>
<name>A0ABT5QID1_9GAMM</name>
<dbReference type="RefSeq" id="WP_274140206.1">
    <property type="nucleotide sequence ID" value="NZ_JAJUBB010000002.1"/>
</dbReference>
<keyword evidence="1" id="KW-0812">Transmembrane</keyword>
<feature type="transmembrane region" description="Helical" evidence="1">
    <location>
        <begin position="76"/>
        <end position="96"/>
    </location>
</feature>
<feature type="transmembrane region" description="Helical" evidence="1">
    <location>
        <begin position="45"/>
        <end position="64"/>
    </location>
</feature>
<comment type="caution">
    <text evidence="2">The sequence shown here is derived from an EMBL/GenBank/DDBJ whole genome shotgun (WGS) entry which is preliminary data.</text>
</comment>
<dbReference type="EMBL" id="JAJUBB010000002">
    <property type="protein sequence ID" value="MDD1780225.1"/>
    <property type="molecule type" value="Genomic_DNA"/>
</dbReference>
<organism evidence="2 3">
    <name type="scientific">Enterovibrio qingdaonensis</name>
    <dbReference type="NCBI Taxonomy" id="2899818"/>
    <lineage>
        <taxon>Bacteria</taxon>
        <taxon>Pseudomonadati</taxon>
        <taxon>Pseudomonadota</taxon>
        <taxon>Gammaproteobacteria</taxon>
        <taxon>Vibrionales</taxon>
        <taxon>Vibrionaceae</taxon>
        <taxon>Enterovibrio</taxon>
    </lineage>
</organism>
<feature type="transmembrane region" description="Helical" evidence="1">
    <location>
        <begin position="5"/>
        <end position="25"/>
    </location>
</feature>
<keyword evidence="3" id="KW-1185">Reference proteome</keyword>